<sequence>MIAPSFMFYYITLVDKKNLTPSKVITAQSNWLRGLPPLLLNPLSAHVWMCSAQDLRAGRRIFAAIDDHAAGCGVSLSCSRTLKQMMSPAVVRLLGTRDNPDSLSSLPEI</sequence>
<proteinExistence type="predicted"/>
<comment type="caution">
    <text evidence="1">The sequence shown here is derived from an EMBL/GenBank/DDBJ whole genome shotgun (WGS) entry which is preliminary data.</text>
</comment>
<reference evidence="1 2" key="1">
    <citation type="journal article" date="2021" name="Sci. Rep.">
        <title>Chromosome anchoring in Senegalese sole (Solea senegalensis) reveals sex-associated markers and genome rearrangements in flatfish.</title>
        <authorList>
            <person name="Guerrero-Cozar I."/>
            <person name="Gomez-Garrido J."/>
            <person name="Berbel C."/>
            <person name="Martinez-Blanch J.F."/>
            <person name="Alioto T."/>
            <person name="Claros M.G."/>
            <person name="Gagnaire P.A."/>
            <person name="Manchado M."/>
        </authorList>
    </citation>
    <scope>NUCLEOTIDE SEQUENCE [LARGE SCALE GENOMIC DNA]</scope>
    <source>
        <strain evidence="1">Sse05_10M</strain>
    </source>
</reference>
<dbReference type="EMBL" id="JAGKHQ010000016">
    <property type="protein sequence ID" value="KAG7494660.1"/>
    <property type="molecule type" value="Genomic_DNA"/>
</dbReference>
<evidence type="ECO:0000313" key="1">
    <source>
        <dbReference type="EMBL" id="KAG7494660.1"/>
    </source>
</evidence>
<keyword evidence="2" id="KW-1185">Reference proteome</keyword>
<evidence type="ECO:0000313" key="2">
    <source>
        <dbReference type="Proteomes" id="UP000693946"/>
    </source>
</evidence>
<organism evidence="1 2">
    <name type="scientific">Solea senegalensis</name>
    <name type="common">Senegalese sole</name>
    <dbReference type="NCBI Taxonomy" id="28829"/>
    <lineage>
        <taxon>Eukaryota</taxon>
        <taxon>Metazoa</taxon>
        <taxon>Chordata</taxon>
        <taxon>Craniata</taxon>
        <taxon>Vertebrata</taxon>
        <taxon>Euteleostomi</taxon>
        <taxon>Actinopterygii</taxon>
        <taxon>Neopterygii</taxon>
        <taxon>Teleostei</taxon>
        <taxon>Neoteleostei</taxon>
        <taxon>Acanthomorphata</taxon>
        <taxon>Carangaria</taxon>
        <taxon>Pleuronectiformes</taxon>
        <taxon>Pleuronectoidei</taxon>
        <taxon>Soleidae</taxon>
        <taxon>Solea</taxon>
    </lineage>
</organism>
<protein>
    <submittedName>
        <fullName evidence="1">Uncharacterized protein</fullName>
    </submittedName>
</protein>
<accession>A0AAV6QNS7</accession>
<name>A0AAV6QNS7_SOLSE</name>
<dbReference type="Proteomes" id="UP000693946">
    <property type="component" value="Linkage Group LG4"/>
</dbReference>
<gene>
    <name evidence="1" type="ORF">JOB18_035136</name>
</gene>
<dbReference type="AlphaFoldDB" id="A0AAV6QNS7"/>